<dbReference type="Proteomes" id="UP000006038">
    <property type="component" value="Unassembled WGS sequence"/>
</dbReference>
<dbReference type="EnsemblPlants" id="OB02G13300.1">
    <property type="protein sequence ID" value="OB02G13300.1"/>
    <property type="gene ID" value="OB02G13300"/>
</dbReference>
<protein>
    <submittedName>
        <fullName evidence="1">Uncharacterized protein</fullName>
    </submittedName>
</protein>
<proteinExistence type="predicted"/>
<keyword evidence="2" id="KW-1185">Reference proteome</keyword>
<dbReference type="AlphaFoldDB" id="J3L9L3"/>
<organism evidence="1">
    <name type="scientific">Oryza brachyantha</name>
    <name type="common">malo sina</name>
    <dbReference type="NCBI Taxonomy" id="4533"/>
    <lineage>
        <taxon>Eukaryota</taxon>
        <taxon>Viridiplantae</taxon>
        <taxon>Streptophyta</taxon>
        <taxon>Embryophyta</taxon>
        <taxon>Tracheophyta</taxon>
        <taxon>Spermatophyta</taxon>
        <taxon>Magnoliopsida</taxon>
        <taxon>Liliopsida</taxon>
        <taxon>Poales</taxon>
        <taxon>Poaceae</taxon>
        <taxon>BOP clade</taxon>
        <taxon>Oryzoideae</taxon>
        <taxon>Oryzeae</taxon>
        <taxon>Oryzinae</taxon>
        <taxon>Oryza</taxon>
    </lineage>
</organism>
<name>J3L9L3_ORYBR</name>
<evidence type="ECO:0000313" key="1">
    <source>
        <dbReference type="EnsemblPlants" id="OB02G13300.1"/>
    </source>
</evidence>
<dbReference type="Gramene" id="OB02G13300.1">
    <property type="protein sequence ID" value="OB02G13300.1"/>
    <property type="gene ID" value="OB02G13300"/>
</dbReference>
<sequence length="52" mass="5826">MNSATTTMPQRKEKNLETISQALRLRHTDPSASINHTGTRAMQRTNQLYPGA</sequence>
<reference evidence="1" key="1">
    <citation type="submission" date="2013-04" db="UniProtKB">
        <authorList>
            <consortium name="EnsemblPlants"/>
        </authorList>
    </citation>
    <scope>IDENTIFICATION</scope>
</reference>
<accession>J3L9L3</accession>
<dbReference type="HOGENOM" id="CLU_3090442_0_0_1"/>
<evidence type="ECO:0000313" key="2">
    <source>
        <dbReference type="Proteomes" id="UP000006038"/>
    </source>
</evidence>